<dbReference type="AlphaFoldDB" id="A0AAD9S4X3"/>
<evidence type="ECO:0000313" key="2">
    <source>
        <dbReference type="Proteomes" id="UP001265746"/>
    </source>
</evidence>
<name>A0AAD9S4X3_PHOAM</name>
<comment type="caution">
    <text evidence="1">The sequence shown here is derived from an EMBL/GenBank/DDBJ whole genome shotgun (WGS) entry which is preliminary data.</text>
</comment>
<dbReference type="Proteomes" id="UP001265746">
    <property type="component" value="Unassembled WGS sequence"/>
</dbReference>
<sequence>MEGPSSSHQPTELPAWFTQCSAPIKLPSVFIKLPKELQDQILRHILCAFPRPETSDPANNGRYIGEHSRLAQMPWEIDTRILELEDPEVRGQALRVMLTTNQFICVKSESVNLLPIFHAAQIPIVALGVGEWSRDRVEELSRFFILTHRIERVGGVRASITRTCRPWGRSNESLYRLGLSGKLVPQRQEFVILRRDLDLFCRALDGADSGYHRFGECTQHILTFHGPFDDILDEDVPVLHPSCFLQPYSETLRGFKNFTVQGRIRSELAQEIKDKVGPQVSTPRVEDVLENVNRRMSQGDDHLSLSRPMMAAHTYARASQELIWLYSKGILPPMADESPDPALAGLSFELDLQQGHAWLITMQKNREAAESARHNRLNDAHDRGDPTSYSSFVELVINAVMVKVPPPLVHKASVHQFAIRLYQAAKAERLGDCGSRDTWANIQSAVSKAPQDEEICREAALIKRCIQPWSLRWIPEAQR</sequence>
<evidence type="ECO:0000313" key="1">
    <source>
        <dbReference type="EMBL" id="KAK2599354.1"/>
    </source>
</evidence>
<protein>
    <submittedName>
        <fullName evidence="1">Uncharacterized protein</fullName>
    </submittedName>
</protein>
<reference evidence="1" key="1">
    <citation type="submission" date="2023-06" db="EMBL/GenBank/DDBJ databases">
        <authorList>
            <person name="Noh H."/>
        </authorList>
    </citation>
    <scope>NUCLEOTIDE SEQUENCE</scope>
    <source>
        <strain evidence="1">DUCC20226</strain>
    </source>
</reference>
<organism evidence="1 2">
    <name type="scientific">Phomopsis amygdali</name>
    <name type="common">Fusicoccum amygdali</name>
    <dbReference type="NCBI Taxonomy" id="1214568"/>
    <lineage>
        <taxon>Eukaryota</taxon>
        <taxon>Fungi</taxon>
        <taxon>Dikarya</taxon>
        <taxon>Ascomycota</taxon>
        <taxon>Pezizomycotina</taxon>
        <taxon>Sordariomycetes</taxon>
        <taxon>Sordariomycetidae</taxon>
        <taxon>Diaporthales</taxon>
        <taxon>Diaporthaceae</taxon>
        <taxon>Diaporthe</taxon>
    </lineage>
</organism>
<keyword evidence="2" id="KW-1185">Reference proteome</keyword>
<accession>A0AAD9S4X3</accession>
<gene>
    <name evidence="1" type="ORF">N8I77_011118</name>
</gene>
<dbReference type="EMBL" id="JAUJFL010000007">
    <property type="protein sequence ID" value="KAK2599354.1"/>
    <property type="molecule type" value="Genomic_DNA"/>
</dbReference>
<proteinExistence type="predicted"/>